<reference evidence="1" key="2">
    <citation type="journal article" date="2015" name="Data Brief">
        <title>Shoot transcriptome of the giant reed, Arundo donax.</title>
        <authorList>
            <person name="Barrero R.A."/>
            <person name="Guerrero F.D."/>
            <person name="Moolhuijzen P."/>
            <person name="Goolsby J.A."/>
            <person name="Tidwell J."/>
            <person name="Bellgard S.E."/>
            <person name="Bellgard M.I."/>
        </authorList>
    </citation>
    <scope>NUCLEOTIDE SEQUENCE</scope>
    <source>
        <tissue evidence="1">Shoot tissue taken approximately 20 cm above the soil surface</tissue>
    </source>
</reference>
<dbReference type="AlphaFoldDB" id="A0A0A9E923"/>
<dbReference type="EMBL" id="GBRH01203480">
    <property type="protein sequence ID" value="JAD94415.1"/>
    <property type="molecule type" value="Transcribed_RNA"/>
</dbReference>
<sequence>MHVEYFCQLMDRTAQHPRVFPALFVDHLKKLILQPR</sequence>
<reference evidence="1" key="1">
    <citation type="submission" date="2014-09" db="EMBL/GenBank/DDBJ databases">
        <authorList>
            <person name="Magalhaes I.L.F."/>
            <person name="Oliveira U."/>
            <person name="Santos F.R."/>
            <person name="Vidigal T.H.D.A."/>
            <person name="Brescovit A.D."/>
            <person name="Santos A.J."/>
        </authorList>
    </citation>
    <scope>NUCLEOTIDE SEQUENCE</scope>
    <source>
        <tissue evidence="1">Shoot tissue taken approximately 20 cm above the soil surface</tissue>
    </source>
</reference>
<evidence type="ECO:0000313" key="1">
    <source>
        <dbReference type="EMBL" id="JAD94415.1"/>
    </source>
</evidence>
<name>A0A0A9E923_ARUDO</name>
<proteinExistence type="predicted"/>
<organism evidence="1">
    <name type="scientific">Arundo donax</name>
    <name type="common">Giant reed</name>
    <name type="synonym">Donax arundinaceus</name>
    <dbReference type="NCBI Taxonomy" id="35708"/>
    <lineage>
        <taxon>Eukaryota</taxon>
        <taxon>Viridiplantae</taxon>
        <taxon>Streptophyta</taxon>
        <taxon>Embryophyta</taxon>
        <taxon>Tracheophyta</taxon>
        <taxon>Spermatophyta</taxon>
        <taxon>Magnoliopsida</taxon>
        <taxon>Liliopsida</taxon>
        <taxon>Poales</taxon>
        <taxon>Poaceae</taxon>
        <taxon>PACMAD clade</taxon>
        <taxon>Arundinoideae</taxon>
        <taxon>Arundineae</taxon>
        <taxon>Arundo</taxon>
    </lineage>
</organism>
<protein>
    <submittedName>
        <fullName evidence="1">Uncharacterized protein</fullName>
    </submittedName>
</protein>
<accession>A0A0A9E923</accession>